<dbReference type="PANTHER" id="PTHR42877">
    <property type="entry name" value="L-ORNITHINE N(5)-MONOOXYGENASE-RELATED"/>
    <property type="match status" value="1"/>
</dbReference>
<dbReference type="SUPFAM" id="SSF51905">
    <property type="entry name" value="FAD/NAD(P)-binding domain"/>
    <property type="match status" value="1"/>
</dbReference>
<dbReference type="Gene3D" id="3.50.50.60">
    <property type="entry name" value="FAD/NAD(P)-binding domain"/>
    <property type="match status" value="1"/>
</dbReference>
<keyword evidence="2" id="KW-1185">Reference proteome</keyword>
<dbReference type="RefSeq" id="WP_090827491.1">
    <property type="nucleotide sequence ID" value="NZ_FOBH01000002.1"/>
</dbReference>
<dbReference type="InterPro" id="IPR036188">
    <property type="entry name" value="FAD/NAD-bd_sf"/>
</dbReference>
<dbReference type="Proteomes" id="UP000198620">
    <property type="component" value="Unassembled WGS sequence"/>
</dbReference>
<protein>
    <recommendedName>
        <fullName evidence="3">Cyclohexanone monooxygenase</fullName>
    </recommendedName>
</protein>
<dbReference type="PANTHER" id="PTHR42877:SF4">
    <property type="entry name" value="FAD_NAD(P)-BINDING DOMAIN-CONTAINING PROTEIN-RELATED"/>
    <property type="match status" value="1"/>
</dbReference>
<dbReference type="OrthoDB" id="9766402at2"/>
<dbReference type="InterPro" id="IPR051209">
    <property type="entry name" value="FAD-bind_Monooxygenase_sf"/>
</dbReference>
<organism evidence="1 2">
    <name type="scientific">Nitrosovibrio tenuis</name>
    <dbReference type="NCBI Taxonomy" id="1233"/>
    <lineage>
        <taxon>Bacteria</taxon>
        <taxon>Pseudomonadati</taxon>
        <taxon>Pseudomonadota</taxon>
        <taxon>Betaproteobacteria</taxon>
        <taxon>Nitrosomonadales</taxon>
        <taxon>Nitrosomonadaceae</taxon>
        <taxon>Nitrosovibrio</taxon>
    </lineage>
</organism>
<accession>A0A1H7J0D9</accession>
<evidence type="ECO:0000313" key="2">
    <source>
        <dbReference type="Proteomes" id="UP000198620"/>
    </source>
</evidence>
<evidence type="ECO:0000313" key="1">
    <source>
        <dbReference type="EMBL" id="SEK68231.1"/>
    </source>
</evidence>
<reference evidence="1 2" key="1">
    <citation type="submission" date="2016-10" db="EMBL/GenBank/DDBJ databases">
        <authorList>
            <person name="de Groot N.N."/>
        </authorList>
    </citation>
    <scope>NUCLEOTIDE SEQUENCE [LARGE SCALE GENOMIC DNA]</scope>
    <source>
        <strain evidence="1 2">Nv1</strain>
    </source>
</reference>
<dbReference type="AlphaFoldDB" id="A0A1H7J0D9"/>
<evidence type="ECO:0008006" key="3">
    <source>
        <dbReference type="Google" id="ProtNLM"/>
    </source>
</evidence>
<dbReference type="STRING" id="1233.SAMN05216387_102356"/>
<gene>
    <name evidence="1" type="ORF">SAMN05216387_102356</name>
</gene>
<proteinExistence type="predicted"/>
<sequence length="93" mass="10480">MAKAGRTLAEAHLRRQVPDKKLRPDYPFGCKRVLLSNDYYPTLMRSNVELITAPIDRIDAAGIVSRDGRRREVDAVVCATGFDVNTLYPLYVV</sequence>
<name>A0A1H7J0D9_9PROT</name>
<dbReference type="EMBL" id="FOBH01000002">
    <property type="protein sequence ID" value="SEK68231.1"/>
    <property type="molecule type" value="Genomic_DNA"/>
</dbReference>